<evidence type="ECO:0000313" key="1">
    <source>
        <dbReference type="EMBL" id="KAJ3481974.1"/>
    </source>
</evidence>
<accession>A0ACC1QNM8</accession>
<reference evidence="1" key="1">
    <citation type="submission" date="2022-07" db="EMBL/GenBank/DDBJ databases">
        <title>Genome Sequence of Lecanicillium saksenae.</title>
        <authorList>
            <person name="Buettner E."/>
        </authorList>
    </citation>
    <scope>NUCLEOTIDE SEQUENCE</scope>
    <source>
        <strain evidence="1">VT-O1</strain>
    </source>
</reference>
<proteinExistence type="predicted"/>
<name>A0ACC1QNM8_9HYPO</name>
<sequence length="97" mass="10590">MAPRAQDCNPVTWAEYDGRASPSRSLNTGNLAEENVFDDDDSEGGDNDETRRLFHGIDRRRYDPRSGTASPPWPISAASTAFELLLAAGSARPILPK</sequence>
<organism evidence="1 2">
    <name type="scientific">Lecanicillium saksenae</name>
    <dbReference type="NCBI Taxonomy" id="468837"/>
    <lineage>
        <taxon>Eukaryota</taxon>
        <taxon>Fungi</taxon>
        <taxon>Dikarya</taxon>
        <taxon>Ascomycota</taxon>
        <taxon>Pezizomycotina</taxon>
        <taxon>Sordariomycetes</taxon>
        <taxon>Hypocreomycetidae</taxon>
        <taxon>Hypocreales</taxon>
        <taxon>Cordycipitaceae</taxon>
        <taxon>Lecanicillium</taxon>
    </lineage>
</organism>
<comment type="caution">
    <text evidence="1">The sequence shown here is derived from an EMBL/GenBank/DDBJ whole genome shotgun (WGS) entry which is preliminary data.</text>
</comment>
<dbReference type="Proteomes" id="UP001148737">
    <property type="component" value="Unassembled WGS sequence"/>
</dbReference>
<gene>
    <name evidence="1" type="ORF">NLG97_g7690</name>
</gene>
<protein>
    <submittedName>
        <fullName evidence="1">Uncharacterized protein</fullName>
    </submittedName>
</protein>
<keyword evidence="2" id="KW-1185">Reference proteome</keyword>
<evidence type="ECO:0000313" key="2">
    <source>
        <dbReference type="Proteomes" id="UP001148737"/>
    </source>
</evidence>
<dbReference type="EMBL" id="JANAKD010001216">
    <property type="protein sequence ID" value="KAJ3481974.1"/>
    <property type="molecule type" value="Genomic_DNA"/>
</dbReference>